<evidence type="ECO:0000313" key="3">
    <source>
        <dbReference type="Proteomes" id="UP000075604"/>
    </source>
</evidence>
<protein>
    <recommendedName>
        <fullName evidence="1">NadR/Ttd14 AAA domain-containing protein</fullName>
    </recommendedName>
</protein>
<proteinExistence type="predicted"/>
<sequence>MGAAMRAPETSKRLFVATGAYSCGKTTTLRHLAATRGYRVHGEAHRRVLDELGARTHGHPPDAPFRPIDAPDHVCPLCRKREFAARVLETQKAIEASANDGDWLERGYLDPVEYYLRTSGEAAYPWPPGEPAFERYALVFLFAVMPALQAPRWGRSSEARADEAERINQRLGALYRAAGFEVVDVGPGTVEERAELLVSRARLDGTARGA</sequence>
<comment type="caution">
    <text evidence="2">The sequence shown here is derived from an EMBL/GenBank/DDBJ whole genome shotgun (WGS) entry which is preliminary data.</text>
</comment>
<dbReference type="Proteomes" id="UP000075604">
    <property type="component" value="Unassembled WGS sequence"/>
</dbReference>
<dbReference type="InterPro" id="IPR038727">
    <property type="entry name" value="NadR/Ttd14_AAA_dom"/>
</dbReference>
<organism evidence="2 3">
    <name type="scientific">Sorangium cellulosum</name>
    <name type="common">Polyangium cellulosum</name>
    <dbReference type="NCBI Taxonomy" id="56"/>
    <lineage>
        <taxon>Bacteria</taxon>
        <taxon>Pseudomonadati</taxon>
        <taxon>Myxococcota</taxon>
        <taxon>Polyangia</taxon>
        <taxon>Polyangiales</taxon>
        <taxon>Polyangiaceae</taxon>
        <taxon>Sorangium</taxon>
    </lineage>
</organism>
<dbReference type="Pfam" id="PF13521">
    <property type="entry name" value="AAA_28"/>
    <property type="match status" value="1"/>
</dbReference>
<reference evidence="2 3" key="1">
    <citation type="submission" date="2014-02" db="EMBL/GenBank/DDBJ databases">
        <title>The small core and large imbalanced accessory genome model reveals a collaborative survival strategy of Sorangium cellulosum strains in nature.</title>
        <authorList>
            <person name="Han K."/>
            <person name="Peng R."/>
            <person name="Blom J."/>
            <person name="Li Y.-Z."/>
        </authorList>
    </citation>
    <scope>NUCLEOTIDE SEQUENCE [LARGE SCALE GENOMIC DNA]</scope>
    <source>
        <strain evidence="2 3">So0157-18</strain>
    </source>
</reference>
<feature type="domain" description="NadR/Ttd14 AAA" evidence="1">
    <location>
        <begin position="15"/>
        <end position="193"/>
    </location>
</feature>
<dbReference type="AlphaFoldDB" id="A0A150PMX6"/>
<dbReference type="SUPFAM" id="SSF52540">
    <property type="entry name" value="P-loop containing nucleoside triphosphate hydrolases"/>
    <property type="match status" value="1"/>
</dbReference>
<evidence type="ECO:0000259" key="1">
    <source>
        <dbReference type="Pfam" id="PF13521"/>
    </source>
</evidence>
<dbReference type="InterPro" id="IPR027417">
    <property type="entry name" value="P-loop_NTPase"/>
</dbReference>
<gene>
    <name evidence="2" type="ORF">BE04_37390</name>
</gene>
<accession>A0A150PMX6</accession>
<evidence type="ECO:0000313" key="2">
    <source>
        <dbReference type="EMBL" id="KYF56993.1"/>
    </source>
</evidence>
<dbReference type="EMBL" id="JELX01001969">
    <property type="protein sequence ID" value="KYF56993.1"/>
    <property type="molecule type" value="Genomic_DNA"/>
</dbReference>
<dbReference type="Gene3D" id="3.40.50.300">
    <property type="entry name" value="P-loop containing nucleotide triphosphate hydrolases"/>
    <property type="match status" value="1"/>
</dbReference>
<name>A0A150PMX6_SORCE</name>